<keyword evidence="1" id="KW-0812">Transmembrane</keyword>
<feature type="transmembrane region" description="Helical" evidence="1">
    <location>
        <begin position="138"/>
        <end position="158"/>
    </location>
</feature>
<reference evidence="2" key="1">
    <citation type="submission" date="2018-06" db="EMBL/GenBank/DDBJ databases">
        <authorList>
            <person name="Zhirakovskaya E."/>
        </authorList>
    </citation>
    <scope>NUCLEOTIDE SEQUENCE</scope>
</reference>
<name>A0A3B1BLR5_9ZZZZ</name>
<evidence type="ECO:0000256" key="1">
    <source>
        <dbReference type="SAM" id="Phobius"/>
    </source>
</evidence>
<keyword evidence="1" id="KW-0472">Membrane</keyword>
<evidence type="ECO:0000313" key="2">
    <source>
        <dbReference type="EMBL" id="VAX13123.1"/>
    </source>
</evidence>
<gene>
    <name evidence="2" type="ORF">MNBD_GAMMA24-1426</name>
</gene>
<proteinExistence type="predicted"/>
<keyword evidence="1" id="KW-1133">Transmembrane helix</keyword>
<sequence>MIKTNTIFAGWKYLLTLVLLVGAHIAQANTVIYEDASLVSGNDETHIGYLNKSVNLNQAGTYQATLSDFDFPSSFDMLGLTVTSSTEKMGQIWNSGSFNFNADAGKYFLGLVYKTDETLNVGMYGIKLSYLDHPGANAVPLPSALWLMLTGMMAIAGYRRKMS</sequence>
<dbReference type="AlphaFoldDB" id="A0A3B1BLR5"/>
<dbReference type="EMBL" id="UOFZ01000100">
    <property type="protein sequence ID" value="VAX13123.1"/>
    <property type="molecule type" value="Genomic_DNA"/>
</dbReference>
<accession>A0A3B1BLR5</accession>
<evidence type="ECO:0008006" key="3">
    <source>
        <dbReference type="Google" id="ProtNLM"/>
    </source>
</evidence>
<organism evidence="2">
    <name type="scientific">hydrothermal vent metagenome</name>
    <dbReference type="NCBI Taxonomy" id="652676"/>
    <lineage>
        <taxon>unclassified sequences</taxon>
        <taxon>metagenomes</taxon>
        <taxon>ecological metagenomes</taxon>
    </lineage>
</organism>
<protein>
    <recommendedName>
        <fullName evidence="3">PEP-CTERM protein-sorting domain-containing protein</fullName>
    </recommendedName>
</protein>